<proteinExistence type="inferred from homology"/>
<evidence type="ECO:0000256" key="2">
    <source>
        <dbReference type="ARBA" id="ARBA00022695"/>
    </source>
</evidence>
<feature type="domain" description="ACT" evidence="8">
    <location>
        <begin position="855"/>
        <end position="934"/>
    </location>
</feature>
<evidence type="ECO:0000256" key="3">
    <source>
        <dbReference type="ARBA" id="ARBA00022737"/>
    </source>
</evidence>
<dbReference type="EC" id="3.1.4.-" evidence="7"/>
<dbReference type="InterPro" id="IPR045865">
    <property type="entry name" value="ACT-like_dom_sf"/>
</dbReference>
<dbReference type="InterPro" id="IPR043519">
    <property type="entry name" value="NT_sf"/>
</dbReference>
<dbReference type="Gene3D" id="1.10.3090.10">
    <property type="entry name" value="cca-adding enzyme, domain 2"/>
    <property type="match status" value="1"/>
</dbReference>
<dbReference type="Gene3D" id="3.30.70.260">
    <property type="match status" value="2"/>
</dbReference>
<feature type="domain" description="HD" evidence="9">
    <location>
        <begin position="498"/>
        <end position="619"/>
    </location>
</feature>
<dbReference type="Pfam" id="PF01842">
    <property type="entry name" value="ACT"/>
    <property type="match status" value="2"/>
</dbReference>
<keyword evidence="4 7" id="KW-0378">Hydrolase</keyword>
<comment type="similarity">
    <text evidence="7">Belongs to the GlnD family.</text>
</comment>
<comment type="catalytic activity">
    <reaction evidence="7">
        <text>[protein-PII]-L-tyrosine + UTP = [protein-PII]-uridylyl-L-tyrosine + diphosphate</text>
        <dbReference type="Rhea" id="RHEA:13673"/>
        <dbReference type="Rhea" id="RHEA-COMP:12147"/>
        <dbReference type="Rhea" id="RHEA-COMP:12148"/>
        <dbReference type="ChEBI" id="CHEBI:33019"/>
        <dbReference type="ChEBI" id="CHEBI:46398"/>
        <dbReference type="ChEBI" id="CHEBI:46858"/>
        <dbReference type="ChEBI" id="CHEBI:90602"/>
        <dbReference type="EC" id="2.7.7.59"/>
    </reaction>
</comment>
<dbReference type="CDD" id="cd05401">
    <property type="entry name" value="NT_GlnE_GlnD_like"/>
    <property type="match status" value="1"/>
</dbReference>
<keyword evidence="5 7" id="KW-0460">Magnesium</keyword>
<keyword evidence="3" id="KW-0677">Repeat</keyword>
<keyword evidence="2 7" id="KW-0548">Nucleotidyltransferase</keyword>
<dbReference type="OrthoDB" id="9758038at2"/>
<dbReference type="AlphaFoldDB" id="A0A2P2E628"/>
<keyword evidence="6 7" id="KW-0511">Multifunctional enzyme</keyword>
<dbReference type="GO" id="GO:0006808">
    <property type="term" value="P:regulation of nitrogen utilization"/>
    <property type="evidence" value="ECO:0007669"/>
    <property type="project" value="UniProtKB-UniRule"/>
</dbReference>
<keyword evidence="11" id="KW-1185">Reference proteome</keyword>
<reference evidence="10 11" key="1">
    <citation type="journal article" date="2018" name="Genome Announc.">
        <title>Draft Genome Sequence of "Candidatus Phycosocius bacilliformis," an Alphaproteobacterial Ectosymbiont of the Hydrocarbon-Producing Green Alga Botryococcus braunii.</title>
        <authorList>
            <person name="Tanabe Y."/>
            <person name="Yamaguchi H."/>
            <person name="Watanabe M.M."/>
        </authorList>
    </citation>
    <scope>NUCLEOTIDE SEQUENCE [LARGE SCALE GENOMIC DNA]</scope>
    <source>
        <strain evidence="10 11">BOTRYCO-2</strain>
    </source>
</reference>
<dbReference type="Pfam" id="PF08335">
    <property type="entry name" value="GlnD_UR_UTase"/>
    <property type="match status" value="1"/>
</dbReference>
<comment type="domain">
    <text evidence="7">Has four distinct domains: an N-terminal nucleotidyltransferase (NT) domain responsible for UTase activity, a central HD domain that encodes UR activity, and two C-terminal ACT domains that seem to have a role in glutamine sensing.</text>
</comment>
<dbReference type="SUPFAM" id="SSF81891">
    <property type="entry name" value="Poly A polymerase C-terminal region-like"/>
    <property type="match status" value="1"/>
</dbReference>
<comment type="caution">
    <text evidence="7">Lacks conserved residue(s) required for the propagation of feature annotation.</text>
</comment>
<dbReference type="PROSITE" id="PS51831">
    <property type="entry name" value="HD"/>
    <property type="match status" value="1"/>
</dbReference>
<comment type="caution">
    <text evidence="10">The sequence shown here is derived from an EMBL/GenBank/DDBJ whole genome shotgun (WGS) entry which is preliminary data.</text>
</comment>
<dbReference type="EMBL" id="BFBR01000001">
    <property type="protein sequence ID" value="GBF56510.1"/>
    <property type="molecule type" value="Genomic_DNA"/>
</dbReference>
<dbReference type="EC" id="2.7.7.59" evidence="7"/>
<dbReference type="NCBIfam" id="NF003467">
    <property type="entry name" value="PRK05092.1"/>
    <property type="match status" value="1"/>
</dbReference>
<evidence type="ECO:0000313" key="11">
    <source>
        <dbReference type="Proteomes" id="UP000245086"/>
    </source>
</evidence>
<evidence type="ECO:0000256" key="7">
    <source>
        <dbReference type="HAMAP-Rule" id="MF_00277"/>
    </source>
</evidence>
<dbReference type="InterPro" id="IPR013546">
    <property type="entry name" value="PII_UdlTrfase/GS_AdlTrfase"/>
</dbReference>
<evidence type="ECO:0000256" key="4">
    <source>
        <dbReference type="ARBA" id="ARBA00022801"/>
    </source>
</evidence>
<protein>
    <recommendedName>
        <fullName evidence="7">Bifunctional uridylyltransferase/uridylyl-removing enzyme</fullName>
        <shortName evidence="7">UTase/UR</shortName>
    </recommendedName>
    <alternativeName>
        <fullName evidence="7">Bifunctional [protein-PII] modification enzyme</fullName>
    </alternativeName>
    <alternativeName>
        <fullName evidence="7">Bifunctional nitrogen sensor protein</fullName>
    </alternativeName>
    <domain>
        <recommendedName>
            <fullName evidence="7">[Protein-PII] uridylyltransferase</fullName>
            <shortName evidence="7">PII uridylyltransferase</shortName>
            <shortName evidence="7">UTase</shortName>
            <ecNumber evidence="7">2.7.7.59</ecNumber>
        </recommendedName>
    </domain>
    <domain>
        <recommendedName>
            <fullName evidence="7">[Protein-PII]-UMP uridylyl-removing enzyme</fullName>
            <shortName evidence="7">UR</shortName>
            <ecNumber evidence="7">3.1.4.-</ecNumber>
        </recommendedName>
    </domain>
</protein>
<name>A0A2P2E628_9PROT</name>
<dbReference type="GO" id="GO:0008081">
    <property type="term" value="F:phosphoric diester hydrolase activity"/>
    <property type="evidence" value="ECO:0007669"/>
    <property type="project" value="UniProtKB-UniRule"/>
</dbReference>
<comment type="cofactor">
    <cofactor evidence="7">
        <name>Mg(2+)</name>
        <dbReference type="ChEBI" id="CHEBI:18420"/>
    </cofactor>
</comment>
<dbReference type="CDD" id="cd04900">
    <property type="entry name" value="ACT_UUR-like_1"/>
    <property type="match status" value="1"/>
</dbReference>
<dbReference type="InterPro" id="IPR003607">
    <property type="entry name" value="HD/PDEase_dom"/>
</dbReference>
<dbReference type="PANTHER" id="PTHR47320:SF1">
    <property type="entry name" value="BIFUNCTIONAL URIDYLYLTRANSFERASE_URIDYLYL-REMOVING ENZYME"/>
    <property type="match status" value="1"/>
</dbReference>
<feature type="domain" description="ACT" evidence="8">
    <location>
        <begin position="736"/>
        <end position="819"/>
    </location>
</feature>
<evidence type="ECO:0000313" key="10">
    <source>
        <dbReference type="EMBL" id="GBF56510.1"/>
    </source>
</evidence>
<evidence type="ECO:0000259" key="9">
    <source>
        <dbReference type="PROSITE" id="PS51831"/>
    </source>
</evidence>
<dbReference type="InterPro" id="IPR010043">
    <property type="entry name" value="UTase/UR"/>
</dbReference>
<dbReference type="Gene3D" id="3.30.460.10">
    <property type="entry name" value="Beta Polymerase, domain 2"/>
    <property type="match status" value="1"/>
</dbReference>
<dbReference type="GO" id="GO:0008773">
    <property type="term" value="F:[protein-PII] uridylyltransferase activity"/>
    <property type="evidence" value="ECO:0007669"/>
    <property type="project" value="UniProtKB-UniRule"/>
</dbReference>
<dbReference type="InterPro" id="IPR006674">
    <property type="entry name" value="HD_domain"/>
</dbReference>
<feature type="region of interest" description="Uridylyltransferase" evidence="7">
    <location>
        <begin position="1"/>
        <end position="381"/>
    </location>
</feature>
<gene>
    <name evidence="7 10" type="primary">glnD</name>
    <name evidence="10" type="ORF">PbB2_00166</name>
</gene>
<dbReference type="NCBIfam" id="TIGR01693">
    <property type="entry name" value="UTase_glnD"/>
    <property type="match status" value="1"/>
</dbReference>
<comment type="function">
    <text evidence="7">Modifies, by uridylylation and deuridylylation, the PII regulatory proteins (GlnB and homologs), in response to the nitrogen status of the cell that GlnD senses through the glutamine level. Under low glutamine levels, catalyzes the conversion of the PII proteins and UTP to PII-UMP and PPi, while under higher glutamine levels, GlnD hydrolyzes PII-UMP to PII and UMP (deuridylylation). Thus, controls uridylylation state and activity of the PII proteins, and plays an important role in the regulation of nitrogen metabolism.</text>
</comment>
<comment type="activity regulation">
    <text evidence="7">Uridylyltransferase (UTase) activity is inhibited by glutamine, while glutamine activates uridylyl-removing (UR) activity.</text>
</comment>
<dbReference type="Pfam" id="PF01966">
    <property type="entry name" value="HD"/>
    <property type="match status" value="1"/>
</dbReference>
<dbReference type="RefSeq" id="WP_108983392.1">
    <property type="nucleotide sequence ID" value="NZ_BFBR01000001.1"/>
</dbReference>
<accession>A0A2P2E628</accession>
<sequence>MNKVKRTPLKPWSIDAVVDGNRLRVQLSAAALDHLGDEKATRARVLDLLKGALFRGRLIAQERLESGAGGLDCAHLLAAVQDQVISALYDFTITHVFRARNPTAAERLSVCATGGYGRNSMAPSSDVDLMFVRPIKDAAWAESVIEYMLYMLWDMGLKVGHASRTISECLRAAREDMTIRTSVLETRFVCGDKLLFKELEIRLRKDLFDGTAADFVAAKLAERDNRHRRTGESRYMVEPNIKDGKGGLRDLHTLFWIAKYIHGTDDVSQFVDKGVFSREDMKQFNQAAEFLWTVRCHLHFLTGRAEERLTFDLQPEMARRMGYGDRADNPAVERFMKRYFLVTKQVGSLTRILSARLELDRQKAIPRGISRFFASPAKVRTLSDPRFLEDHGRIGFADPTTVSNDLSALIDIFKMADLLDLDIDPSALALTNRMASKGRAMREDPRCVASFLEIAASTKDPARALGLLNESGLLGRLVPEFGRIVGQTQFNMYHHFTVDEHTLRGIANISDIEHGRLAKELPVSTELFPRIANRRALYLAMLLHDVGKGEGDQQIEGAKAAQIACRRLGLDAEEVDLVAWLVGHHLIMSEVAQRRDIGDPKTISDFAATVGTLERLRLLLVLTVADIRAVGPGVWNDWKAQLLRDLYKLTEATLRGGRSDERFVRRQLKAQADERRAEALIDPILAAFFTSLEDAYWLGFDRDQQKWHGAEVAKALHQGADFWLASRPAPSRGATEVLVLSPDQPGLFAALSALFAQSGANVIDARIHTTKDGQAFDVFALQDQSGAAFGEGRSETIDRLFGRLRAVLQAEKKADRDNLIAAGVAATRKPTNRTAAFTIEPVIMVDNDGAAFDTIVEVSGRDRPGLLADLAKVFEEEGLNVTSAHIDGVGERATDAFYLRDRGGLKLLDARRIAVLKQRLMAVLAETDVVEGPSLSARRKLARARASIRR</sequence>
<comment type="catalytic activity">
    <reaction evidence="7">
        <text>[protein-PII]-uridylyl-L-tyrosine + H2O = [protein-PII]-L-tyrosine + UMP + H(+)</text>
        <dbReference type="Rhea" id="RHEA:48600"/>
        <dbReference type="Rhea" id="RHEA-COMP:12147"/>
        <dbReference type="Rhea" id="RHEA-COMP:12148"/>
        <dbReference type="ChEBI" id="CHEBI:15377"/>
        <dbReference type="ChEBI" id="CHEBI:15378"/>
        <dbReference type="ChEBI" id="CHEBI:46858"/>
        <dbReference type="ChEBI" id="CHEBI:57865"/>
        <dbReference type="ChEBI" id="CHEBI:90602"/>
    </reaction>
</comment>
<organism evidence="10 11">
    <name type="scientific">Candidatus Phycosocius bacilliformis</name>
    <dbReference type="NCBI Taxonomy" id="1445552"/>
    <lineage>
        <taxon>Bacteria</taxon>
        <taxon>Pseudomonadati</taxon>
        <taxon>Pseudomonadota</taxon>
        <taxon>Alphaproteobacteria</taxon>
        <taxon>Caulobacterales</taxon>
        <taxon>Caulobacterales incertae sedis</taxon>
        <taxon>Candidatus Phycosocius</taxon>
    </lineage>
</organism>
<dbReference type="PANTHER" id="PTHR47320">
    <property type="entry name" value="BIFUNCTIONAL URIDYLYLTRANSFERASE/URIDYLYL-REMOVING ENZYME"/>
    <property type="match status" value="1"/>
</dbReference>
<dbReference type="SUPFAM" id="SSF81301">
    <property type="entry name" value="Nucleotidyltransferase"/>
    <property type="match status" value="1"/>
</dbReference>
<evidence type="ECO:0000256" key="1">
    <source>
        <dbReference type="ARBA" id="ARBA00022679"/>
    </source>
</evidence>
<dbReference type="Gene3D" id="1.20.120.330">
    <property type="entry name" value="Nucleotidyltransferases domain 2"/>
    <property type="match status" value="1"/>
</dbReference>
<dbReference type="Proteomes" id="UP000245086">
    <property type="component" value="Unassembled WGS sequence"/>
</dbReference>
<evidence type="ECO:0000259" key="8">
    <source>
        <dbReference type="PROSITE" id="PS51671"/>
    </source>
</evidence>
<evidence type="ECO:0000256" key="5">
    <source>
        <dbReference type="ARBA" id="ARBA00022842"/>
    </source>
</evidence>
<keyword evidence="1 7" id="KW-0808">Transferase</keyword>
<evidence type="ECO:0000256" key="6">
    <source>
        <dbReference type="ARBA" id="ARBA00023268"/>
    </source>
</evidence>
<dbReference type="SUPFAM" id="SSF81593">
    <property type="entry name" value="Nucleotidyltransferase substrate binding subunit/domain"/>
    <property type="match status" value="1"/>
</dbReference>
<dbReference type="PIRSF" id="PIRSF006288">
    <property type="entry name" value="PII_uridyltransf"/>
    <property type="match status" value="1"/>
</dbReference>
<dbReference type="CDD" id="cd04899">
    <property type="entry name" value="ACT_ACR-UUR-like_2"/>
    <property type="match status" value="1"/>
</dbReference>
<dbReference type="HAMAP" id="MF_00277">
    <property type="entry name" value="PII_uridylyl_transf"/>
    <property type="match status" value="1"/>
</dbReference>
<dbReference type="PROSITE" id="PS51671">
    <property type="entry name" value="ACT"/>
    <property type="match status" value="2"/>
</dbReference>
<dbReference type="SMART" id="SM00471">
    <property type="entry name" value="HDc"/>
    <property type="match status" value="1"/>
</dbReference>
<dbReference type="InterPro" id="IPR002912">
    <property type="entry name" value="ACT_dom"/>
</dbReference>
<dbReference type="SUPFAM" id="SSF55021">
    <property type="entry name" value="ACT-like"/>
    <property type="match status" value="2"/>
</dbReference>